<keyword evidence="1 3" id="KW-0808">Transferase</keyword>
<keyword evidence="2" id="KW-0812">Transmembrane</keyword>
<evidence type="ECO:0000313" key="3">
    <source>
        <dbReference type="EMBL" id="PZV86378.1"/>
    </source>
</evidence>
<dbReference type="PANTHER" id="PTHR43861">
    <property type="entry name" value="TRANS-ACONITATE 2-METHYLTRANSFERASE-RELATED"/>
    <property type="match status" value="1"/>
</dbReference>
<dbReference type="PANTHER" id="PTHR43861:SF3">
    <property type="entry name" value="PUTATIVE (AFU_ORTHOLOGUE AFUA_2G14390)-RELATED"/>
    <property type="match status" value="1"/>
</dbReference>
<dbReference type="GO" id="GO:0008168">
    <property type="term" value="F:methyltransferase activity"/>
    <property type="evidence" value="ECO:0007669"/>
    <property type="project" value="UniProtKB-KW"/>
</dbReference>
<dbReference type="InterPro" id="IPR029063">
    <property type="entry name" value="SAM-dependent_MTases_sf"/>
</dbReference>
<protein>
    <submittedName>
        <fullName evidence="3">Methyltransferase family protein</fullName>
    </submittedName>
</protein>
<gene>
    <name evidence="3" type="ORF">CLV31_102278</name>
</gene>
<sequence length="299" mass="33613">MRQVTCPVCSTPPSKIPVALSKLKCDSCRVRWTYLPEQIDAAQLYRDEVYSVVDNRQSIFEKIIFSEAKKVLNQAQSINPKASSLLDFGSGKGQFLAVAKAQGWKGIGVETEKVRADFAREKYGVEVKNEYYHGGIIAQGPADLISLNHVLEHLPQPMELLEELVESNLNPDGILYIEVPRADSWQAKIAGDDWMHWDIPKHLTHWTKSVLEDQLGKLGFQVVEKRGFSVHLGVLGMLQALLARVGFRENLILRLKRKKTLGLMILIGVALPFAWLLEVLAVGFDKSGIMGLYFRRDSN</sequence>
<keyword evidence="2" id="KW-0472">Membrane</keyword>
<dbReference type="OrthoDB" id="2370471at2"/>
<organism evidence="3 4">
    <name type="scientific">Algoriphagus aquaeductus</name>
    <dbReference type="NCBI Taxonomy" id="475299"/>
    <lineage>
        <taxon>Bacteria</taxon>
        <taxon>Pseudomonadati</taxon>
        <taxon>Bacteroidota</taxon>
        <taxon>Cytophagia</taxon>
        <taxon>Cytophagales</taxon>
        <taxon>Cyclobacteriaceae</taxon>
        <taxon>Algoriphagus</taxon>
    </lineage>
</organism>
<evidence type="ECO:0000256" key="2">
    <source>
        <dbReference type="SAM" id="Phobius"/>
    </source>
</evidence>
<evidence type="ECO:0000256" key="1">
    <source>
        <dbReference type="ARBA" id="ARBA00022679"/>
    </source>
</evidence>
<keyword evidence="2" id="KW-1133">Transmembrane helix</keyword>
<dbReference type="EMBL" id="QKTX01000002">
    <property type="protein sequence ID" value="PZV86378.1"/>
    <property type="molecule type" value="Genomic_DNA"/>
</dbReference>
<dbReference type="Proteomes" id="UP000248917">
    <property type="component" value="Unassembled WGS sequence"/>
</dbReference>
<dbReference type="RefSeq" id="WP_111391517.1">
    <property type="nucleotide sequence ID" value="NZ_QKTX01000002.1"/>
</dbReference>
<comment type="caution">
    <text evidence="3">The sequence shown here is derived from an EMBL/GenBank/DDBJ whole genome shotgun (WGS) entry which is preliminary data.</text>
</comment>
<keyword evidence="3" id="KW-0489">Methyltransferase</keyword>
<accession>A0A326RZD2</accession>
<dbReference type="GO" id="GO:0032259">
    <property type="term" value="P:methylation"/>
    <property type="evidence" value="ECO:0007669"/>
    <property type="project" value="UniProtKB-KW"/>
</dbReference>
<feature type="transmembrane region" description="Helical" evidence="2">
    <location>
        <begin position="228"/>
        <end position="247"/>
    </location>
</feature>
<dbReference type="Gene3D" id="3.40.50.150">
    <property type="entry name" value="Vaccinia Virus protein VP39"/>
    <property type="match status" value="1"/>
</dbReference>
<dbReference type="SUPFAM" id="SSF53335">
    <property type="entry name" value="S-adenosyl-L-methionine-dependent methyltransferases"/>
    <property type="match status" value="1"/>
</dbReference>
<name>A0A326RZD2_9BACT</name>
<feature type="transmembrane region" description="Helical" evidence="2">
    <location>
        <begin position="259"/>
        <end position="284"/>
    </location>
</feature>
<proteinExistence type="predicted"/>
<keyword evidence="4" id="KW-1185">Reference proteome</keyword>
<dbReference type="Pfam" id="PF13489">
    <property type="entry name" value="Methyltransf_23"/>
    <property type="match status" value="1"/>
</dbReference>
<dbReference type="CDD" id="cd02440">
    <property type="entry name" value="AdoMet_MTases"/>
    <property type="match status" value="1"/>
</dbReference>
<reference evidence="3 4" key="1">
    <citation type="submission" date="2018-06" db="EMBL/GenBank/DDBJ databases">
        <title>Genomic Encyclopedia of Archaeal and Bacterial Type Strains, Phase II (KMG-II): from individual species to whole genera.</title>
        <authorList>
            <person name="Goeker M."/>
        </authorList>
    </citation>
    <scope>NUCLEOTIDE SEQUENCE [LARGE SCALE GENOMIC DNA]</scope>
    <source>
        <strain evidence="3 4">T4</strain>
    </source>
</reference>
<dbReference type="AlphaFoldDB" id="A0A326RZD2"/>
<evidence type="ECO:0000313" key="4">
    <source>
        <dbReference type="Proteomes" id="UP000248917"/>
    </source>
</evidence>